<keyword evidence="2" id="KW-1185">Reference proteome</keyword>
<protein>
    <recommendedName>
        <fullName evidence="3">Peptidase S74 domain-containing protein</fullName>
    </recommendedName>
</protein>
<evidence type="ECO:0000313" key="2">
    <source>
        <dbReference type="Proteomes" id="UP001259832"/>
    </source>
</evidence>
<dbReference type="EMBL" id="JASMQC010000012">
    <property type="protein sequence ID" value="KAK1941150.1"/>
    <property type="molecule type" value="Genomic_DNA"/>
</dbReference>
<organism evidence="1 2">
    <name type="scientific">Phytophthora citrophthora</name>
    <dbReference type="NCBI Taxonomy" id="4793"/>
    <lineage>
        <taxon>Eukaryota</taxon>
        <taxon>Sar</taxon>
        <taxon>Stramenopiles</taxon>
        <taxon>Oomycota</taxon>
        <taxon>Peronosporomycetes</taxon>
        <taxon>Peronosporales</taxon>
        <taxon>Peronosporaceae</taxon>
        <taxon>Phytophthora</taxon>
    </lineage>
</organism>
<evidence type="ECO:0000313" key="1">
    <source>
        <dbReference type="EMBL" id="KAK1941150.1"/>
    </source>
</evidence>
<gene>
    <name evidence="1" type="ORF">P3T76_007016</name>
</gene>
<name>A0AAD9LLK9_9STRA</name>
<dbReference type="Proteomes" id="UP001259832">
    <property type="component" value="Unassembled WGS sequence"/>
</dbReference>
<dbReference type="AlphaFoldDB" id="A0AAD9LLK9"/>
<proteinExistence type="predicted"/>
<reference evidence="1" key="1">
    <citation type="submission" date="2023-08" db="EMBL/GenBank/DDBJ databases">
        <title>Reference Genome Resource for the Citrus Pathogen Phytophthora citrophthora.</title>
        <authorList>
            <person name="Moller H."/>
            <person name="Coetzee B."/>
            <person name="Rose L.J."/>
            <person name="Van Niekerk J.M."/>
        </authorList>
    </citation>
    <scope>NUCLEOTIDE SEQUENCE</scope>
    <source>
        <strain evidence="1">STE-U-9442</strain>
    </source>
</reference>
<evidence type="ECO:0008006" key="3">
    <source>
        <dbReference type="Google" id="ProtNLM"/>
    </source>
</evidence>
<accession>A0AAD9LLK9</accession>
<comment type="caution">
    <text evidence="1">The sequence shown here is derived from an EMBL/GenBank/DDBJ whole genome shotgun (WGS) entry which is preliminary data.</text>
</comment>
<sequence length="488" mass="50389">MAYSPKYDRAVAVWLAEISAFIAFSHHSQTKVIVSNDGTTWSQMTITPTAGYIMGVAWNPAAKRIVVSGYGSGIMSSGVADVETTTGSYAFGSTTLKETHVAPLFGATTGAAVASKALLVDANRSVNNINELSATRLKDQVQTPAQPLITSLGRVSALSVTGDVKVGSTTVLETDIAKIDAVTNGHASPNKALVVDANYDITDINEVAALKLSGVVQTGRSPTSRCSARRPGVKRKFVVGGTIVSENEIVHLDGAKAGTAASLKDMITVSANSIGGVNEFSAVKITGQLQTANQPLITSIDKLSALTDIAKLDAVANGVAASGKPLVLNTNLDVADIHSLSATDLTGTLTTAAQPFVSSVNVLDVTGHDSDCAGLKRAGVLVTASAEDLNFVDTIPGSAEASKALVLNNDRDIDNIRSLKADELAGTLTTAAQPHLSSVLVIDVARHNGEDAGLRLVGELETSTAAELNYTNTIPGVAQASKVLGFRV</sequence>